<accession>A0ABR8ND65</accession>
<dbReference type="Gene3D" id="1.10.606.20">
    <property type="match status" value="1"/>
</dbReference>
<dbReference type="Proteomes" id="UP000618818">
    <property type="component" value="Unassembled WGS sequence"/>
</dbReference>
<keyword evidence="2" id="KW-1185">Reference proteome</keyword>
<dbReference type="CDD" id="cd03398">
    <property type="entry name" value="PAP2_haloperoxidase"/>
    <property type="match status" value="1"/>
</dbReference>
<dbReference type="EMBL" id="JACXYZ010000002">
    <property type="protein sequence ID" value="MBD3926083.1"/>
    <property type="molecule type" value="Genomic_DNA"/>
</dbReference>
<dbReference type="RefSeq" id="WP_191195922.1">
    <property type="nucleotide sequence ID" value="NZ_JACXYZ010000002.1"/>
</dbReference>
<reference evidence="1 2" key="1">
    <citation type="submission" date="2020-09" db="EMBL/GenBank/DDBJ databases">
        <title>novel species in genus Nocardioides.</title>
        <authorList>
            <person name="Zhang G."/>
        </authorList>
    </citation>
    <scope>NUCLEOTIDE SEQUENCE [LARGE SCALE GENOMIC DNA]</scope>
    <source>
        <strain evidence="1 2">KCTC 39551</strain>
    </source>
</reference>
<comment type="caution">
    <text evidence="1">The sequence shown here is derived from an EMBL/GenBank/DDBJ whole genome shotgun (WGS) entry which is preliminary data.</text>
</comment>
<evidence type="ECO:0000313" key="2">
    <source>
        <dbReference type="Proteomes" id="UP000618818"/>
    </source>
</evidence>
<name>A0ABR8ND65_9ACTN</name>
<evidence type="ECO:0000313" key="1">
    <source>
        <dbReference type="EMBL" id="MBD3926083.1"/>
    </source>
</evidence>
<dbReference type="PANTHER" id="PTHR34599:SF1">
    <property type="entry name" value="PHOSPHATIDIC ACID PHOSPHATASE TYPE 2_HALOPEROXIDASE DOMAIN-CONTAINING PROTEIN"/>
    <property type="match status" value="1"/>
</dbReference>
<dbReference type="InterPro" id="IPR036938">
    <property type="entry name" value="PAP2/HPO_sf"/>
</dbReference>
<dbReference type="PANTHER" id="PTHR34599">
    <property type="entry name" value="PEROXIDASE-RELATED"/>
    <property type="match status" value="1"/>
</dbReference>
<organism evidence="1 2">
    <name type="scientific">Nocardioides cavernae</name>
    <dbReference type="NCBI Taxonomy" id="1921566"/>
    <lineage>
        <taxon>Bacteria</taxon>
        <taxon>Bacillati</taxon>
        <taxon>Actinomycetota</taxon>
        <taxon>Actinomycetes</taxon>
        <taxon>Propionibacteriales</taxon>
        <taxon>Nocardioidaceae</taxon>
        <taxon>Nocardioides</taxon>
    </lineage>
</organism>
<protein>
    <submittedName>
        <fullName evidence="1">Vanadium-dependent haloperoxidase</fullName>
    </submittedName>
</protein>
<proteinExistence type="predicted"/>
<dbReference type="InterPro" id="IPR052559">
    <property type="entry name" value="V-haloperoxidase"/>
</dbReference>
<sequence>MTTTSTRHVHVAPAARAGRRTASAVTTALVTLLALLVLGGNAEATDDEGSQDALAPTLAAATGHSHPTATSSDVVVDWSRIAFEAATTDDGFVSFLGARHQAMMHIAMHDALNAIRPRYEQYAYVGRSYGADPVAAAAAAAHDVLVTVYPAQQATLDAELATWLATVPDGPAKTRALTLGAATAAAIVALREDDGTVVDLFSSTYVPGTEPGDYQFVPPYPFTFAEDFRYATPFGLTSPEQFRVPPPPSLRSRAYARAYDEVKSVGALGSTTRTTDQSNYANWWYEGSEIGWPRIARVTATSEDLELWRAARMFALVDMALYDSYVAGWDSKFHWDFWRPYTAIRAGDTDGNRRTVADPAWLSYLETPPVQDYPSTHSVLGAGAAEVLKRAFGTDHVPFSMDSTTALPANPVRSFETFTQAADENADSRVRAGIHFRFSTEMGKALGRKVGAYIAKNHMQPLRHWH</sequence>
<gene>
    <name evidence="1" type="ORF">IEZ26_15775</name>
</gene>
<dbReference type="SUPFAM" id="SSF48317">
    <property type="entry name" value="Acid phosphatase/Vanadium-dependent haloperoxidase"/>
    <property type="match status" value="1"/>
</dbReference>